<dbReference type="InterPro" id="IPR002818">
    <property type="entry name" value="DJ-1/PfpI"/>
</dbReference>
<dbReference type="EMBL" id="CP011391">
    <property type="protein sequence ID" value="AMK53724.1"/>
    <property type="molecule type" value="Genomic_DNA"/>
</dbReference>
<proteinExistence type="predicted"/>
<dbReference type="Pfam" id="PF01965">
    <property type="entry name" value="DJ-1_PfpI"/>
    <property type="match status" value="1"/>
</dbReference>
<sequence>MRTAVLLDEGFEELEAMAPIALLRRGGIDVDMVSPENRTGETGRFGVILSETIPMEDYDFSQADCLLLPGGPGHVNLEKNEKVREQIRNFYNDENKVLAAICASPTILGRMGLLKGKKYTCFKSMNEDFGGEYQEDYAVTDGNLVTGKSAAAAIDFAFAVMEKLTGKDHTDQVKASIYYDADC</sequence>
<evidence type="ECO:0000313" key="3">
    <source>
        <dbReference type="Proteomes" id="UP000069771"/>
    </source>
</evidence>
<dbReference type="OrthoDB" id="9800516at2"/>
<feature type="domain" description="DJ-1/PfpI" evidence="1">
    <location>
        <begin position="2"/>
        <end position="162"/>
    </location>
</feature>
<dbReference type="Proteomes" id="UP000069771">
    <property type="component" value="Chromosome"/>
</dbReference>
<dbReference type="CDD" id="cd03135">
    <property type="entry name" value="GATase1_DJ-1"/>
    <property type="match status" value="1"/>
</dbReference>
<dbReference type="STRING" id="1702221.AALO17_05900"/>
<dbReference type="KEGG" id="fro:AALO17_05900"/>
<protein>
    <recommendedName>
        <fullName evidence="1">DJ-1/PfpI domain-containing protein</fullName>
    </recommendedName>
</protein>
<dbReference type="AlphaFoldDB" id="A0A140DSU7"/>
<gene>
    <name evidence="2" type="ORF">AALO17_05900</name>
</gene>
<dbReference type="PANTHER" id="PTHR48094">
    <property type="entry name" value="PROTEIN/NUCLEIC ACID DEGLYCASE DJ-1-RELATED"/>
    <property type="match status" value="1"/>
</dbReference>
<evidence type="ECO:0000259" key="1">
    <source>
        <dbReference type="Pfam" id="PF01965"/>
    </source>
</evidence>
<dbReference type="GO" id="GO:0005737">
    <property type="term" value="C:cytoplasm"/>
    <property type="evidence" value="ECO:0007669"/>
    <property type="project" value="TreeGrafter"/>
</dbReference>
<evidence type="ECO:0000313" key="2">
    <source>
        <dbReference type="EMBL" id="AMK53724.1"/>
    </source>
</evidence>
<dbReference type="RefSeq" id="WP_067555214.1">
    <property type="nucleotide sequence ID" value="NZ_CAOKZT010000073.1"/>
</dbReference>
<dbReference type="GeneID" id="78477417"/>
<organism evidence="2 3">
    <name type="scientific">Faecalibaculum rodentium</name>
    <dbReference type="NCBI Taxonomy" id="1702221"/>
    <lineage>
        <taxon>Bacteria</taxon>
        <taxon>Bacillati</taxon>
        <taxon>Bacillota</taxon>
        <taxon>Erysipelotrichia</taxon>
        <taxon>Erysipelotrichales</taxon>
        <taxon>Erysipelotrichaceae</taxon>
        <taxon>Faecalibaculum</taxon>
    </lineage>
</organism>
<reference evidence="2 3" key="1">
    <citation type="journal article" date="2016" name="Gut Pathog.">
        <title>Whole genome sequencing of "Faecalibaculum rodentium" ALO17, isolated from C57BL/6J laboratory mouse feces.</title>
        <authorList>
            <person name="Lim S."/>
            <person name="Chang D.H."/>
            <person name="Ahn S."/>
            <person name="Kim B.C."/>
        </authorList>
    </citation>
    <scope>NUCLEOTIDE SEQUENCE [LARGE SCALE GENOMIC DNA]</scope>
    <source>
        <strain evidence="2 3">Alo17</strain>
    </source>
</reference>
<dbReference type="PANTHER" id="PTHR48094:SF12">
    <property type="entry name" value="PARKINSON DISEASE PROTEIN 7 HOMOLOG"/>
    <property type="match status" value="1"/>
</dbReference>
<keyword evidence="3" id="KW-1185">Reference proteome</keyword>
<dbReference type="InterPro" id="IPR029062">
    <property type="entry name" value="Class_I_gatase-like"/>
</dbReference>
<dbReference type="InterPro" id="IPR050325">
    <property type="entry name" value="Prot/Nucl_acid_deglycase"/>
</dbReference>
<dbReference type="Gene3D" id="3.40.50.880">
    <property type="match status" value="1"/>
</dbReference>
<dbReference type="SUPFAM" id="SSF52317">
    <property type="entry name" value="Class I glutamine amidotransferase-like"/>
    <property type="match status" value="1"/>
</dbReference>
<name>A0A140DSU7_9FIRM</name>
<accession>A0A140DSU7</accession>